<dbReference type="InterPro" id="IPR011009">
    <property type="entry name" value="Kinase-like_dom_sf"/>
</dbReference>
<reference evidence="2" key="1">
    <citation type="journal article" date="2021" name="Nat. Commun.">
        <title>Genetic determinants of endophytism in the Arabidopsis root mycobiome.</title>
        <authorList>
            <person name="Mesny F."/>
            <person name="Miyauchi S."/>
            <person name="Thiergart T."/>
            <person name="Pickel B."/>
            <person name="Atanasova L."/>
            <person name="Karlsson M."/>
            <person name="Huettel B."/>
            <person name="Barry K.W."/>
            <person name="Haridas S."/>
            <person name="Chen C."/>
            <person name="Bauer D."/>
            <person name="Andreopoulos W."/>
            <person name="Pangilinan J."/>
            <person name="LaButti K."/>
            <person name="Riley R."/>
            <person name="Lipzen A."/>
            <person name="Clum A."/>
            <person name="Drula E."/>
            <person name="Henrissat B."/>
            <person name="Kohler A."/>
            <person name="Grigoriev I.V."/>
            <person name="Martin F.M."/>
            <person name="Hacquard S."/>
        </authorList>
    </citation>
    <scope>NUCLEOTIDE SEQUENCE</scope>
    <source>
        <strain evidence="2">MPI-CAGE-AT-0147</strain>
    </source>
</reference>
<dbReference type="GO" id="GO:0005524">
    <property type="term" value="F:ATP binding"/>
    <property type="evidence" value="ECO:0007669"/>
    <property type="project" value="InterPro"/>
</dbReference>
<dbReference type="Gene3D" id="1.10.510.10">
    <property type="entry name" value="Transferase(Phosphotransferase) domain 1"/>
    <property type="match status" value="1"/>
</dbReference>
<dbReference type="EMBL" id="JAGMUV010000018">
    <property type="protein sequence ID" value="KAH7129263.1"/>
    <property type="molecule type" value="Genomic_DNA"/>
</dbReference>
<evidence type="ECO:0000313" key="2">
    <source>
        <dbReference type="EMBL" id="KAH7129263.1"/>
    </source>
</evidence>
<comment type="caution">
    <text evidence="2">The sequence shown here is derived from an EMBL/GenBank/DDBJ whole genome shotgun (WGS) entry which is preliminary data.</text>
</comment>
<dbReference type="AlphaFoldDB" id="A0A9P9E1P7"/>
<accession>A0A9P9E1P7</accession>
<name>A0A9P9E1P7_9HYPO</name>
<feature type="domain" description="Protein kinase" evidence="1">
    <location>
        <begin position="228"/>
        <end position="525"/>
    </location>
</feature>
<dbReference type="InterPro" id="IPR038305">
    <property type="entry name" value="HeLo_sf"/>
</dbReference>
<organism evidence="2 3">
    <name type="scientific">Dactylonectria macrodidyma</name>
    <dbReference type="NCBI Taxonomy" id="307937"/>
    <lineage>
        <taxon>Eukaryota</taxon>
        <taxon>Fungi</taxon>
        <taxon>Dikarya</taxon>
        <taxon>Ascomycota</taxon>
        <taxon>Pezizomycotina</taxon>
        <taxon>Sordariomycetes</taxon>
        <taxon>Hypocreomycetidae</taxon>
        <taxon>Hypocreales</taxon>
        <taxon>Nectriaceae</taxon>
        <taxon>Dactylonectria</taxon>
    </lineage>
</organism>
<dbReference type="Proteomes" id="UP000738349">
    <property type="component" value="Unassembled WGS sequence"/>
</dbReference>
<evidence type="ECO:0000259" key="1">
    <source>
        <dbReference type="PROSITE" id="PS50011"/>
    </source>
</evidence>
<protein>
    <recommendedName>
        <fullName evidence="1">Protein kinase domain-containing protein</fullName>
    </recommendedName>
</protein>
<evidence type="ECO:0000313" key="3">
    <source>
        <dbReference type="Proteomes" id="UP000738349"/>
    </source>
</evidence>
<sequence length="525" mass="58470">MANDVVDFQIGVAGLGLGAFSGLLDVVSTCSKIYGLWKSLRGLEGYLGLLRAKLILQEALLDQWQRDWLSFPVSGQAALQKQRLLLVHENAVVVSLETVRALLESLEPLREASKSPEGALERLQLASGGAADCEKTLTQISSLLNDLYRLLPPANPNVEVSQTVLSLEYIGVQQQAPTGSESGGTLGPETFRRAVSFRQLGRNLERDLEERVSNFKHTLPATELTITPDRIRITGDDETSGGFRSFGIKDSNTPVVVEWKRYDASWKGQKGIRLRGRIHNIARLLHADAKPEELLTLNCVGAFEDYEKSRYGLVFSFPISAESTSEMRSLKSLLDQPTPETLPTLGDRYRITYSLALSLAILHAAGWLHKSIRSHNILFPIRHGRPVWSRPYLAGFDFSRPDAKDETSEKPEQSVRFNLYRHPSAQGIPGESFRKPFDMYSLGVVLLEIGLWRLAWGFRGDETSAAKVRSVFEGKATNWLGHFMGTGYREATLKCLNGSFEQRDDSVIRAFYIEVVEVLSSLAES</sequence>
<dbReference type="SUPFAM" id="SSF56112">
    <property type="entry name" value="Protein kinase-like (PK-like)"/>
    <property type="match status" value="1"/>
</dbReference>
<gene>
    <name evidence="2" type="ORF">EDB81DRAFT_808959</name>
</gene>
<proteinExistence type="predicted"/>
<dbReference type="PANTHER" id="PTHR37542:SF3">
    <property type="entry name" value="PRION-INHIBITION AND PROPAGATION HELO DOMAIN-CONTAINING PROTEIN"/>
    <property type="match status" value="1"/>
</dbReference>
<dbReference type="Gene3D" id="1.20.120.1020">
    <property type="entry name" value="Prion-inhibition and propagation, HeLo domain"/>
    <property type="match status" value="1"/>
</dbReference>
<dbReference type="PANTHER" id="PTHR37542">
    <property type="entry name" value="HELO DOMAIN-CONTAINING PROTEIN-RELATED"/>
    <property type="match status" value="1"/>
</dbReference>
<dbReference type="PROSITE" id="PS50011">
    <property type="entry name" value="PROTEIN_KINASE_DOM"/>
    <property type="match status" value="1"/>
</dbReference>
<dbReference type="GO" id="GO:0004672">
    <property type="term" value="F:protein kinase activity"/>
    <property type="evidence" value="ECO:0007669"/>
    <property type="project" value="InterPro"/>
</dbReference>
<dbReference type="OrthoDB" id="1911848at2759"/>
<dbReference type="InterPro" id="IPR000719">
    <property type="entry name" value="Prot_kinase_dom"/>
</dbReference>
<keyword evidence="3" id="KW-1185">Reference proteome</keyword>